<dbReference type="RefSeq" id="WP_002731361.1">
    <property type="nucleotide sequence ID" value="NZ_CAHP01000060.1"/>
</dbReference>
<gene>
    <name evidence="1" type="ORF">PHAMO_80079</name>
</gene>
<dbReference type="AlphaFoldDB" id="H8FY50"/>
<dbReference type="OrthoDB" id="9157642at2"/>
<dbReference type="EMBL" id="CAHP01000060">
    <property type="protein sequence ID" value="CCG43288.1"/>
    <property type="molecule type" value="Genomic_DNA"/>
</dbReference>
<dbReference type="eggNOG" id="ENOG502ZVQ8">
    <property type="taxonomic scope" value="Bacteria"/>
</dbReference>
<name>H8FY50_MAGML</name>
<accession>H8FY50</accession>
<keyword evidence="2" id="KW-1185">Reference proteome</keyword>
<dbReference type="STRING" id="1150626.PHAMO_80079"/>
<evidence type="ECO:0000313" key="2">
    <source>
        <dbReference type="Proteomes" id="UP000004169"/>
    </source>
</evidence>
<sequence>MQVYRASTPVTVTFPLDGLAPIAAEYEVRNEEGEIVVPSESLTISDGQQAVAVAIAPVANSLPIDSVRAMRVVKLTLVTAVGSIERVERYIVEAAQTLVIMENTYQTFESALLEAIEMPTLKAWPTKAEGPRRAALVEAFHRLGKLKYRVVKGGYTEDELSRLEPVRTQFINDLNERSLSEFLSFPSRFRQALRRAQIAEADIVLEGDIIGDRRRDGLLSESIGESSMMFRSGKPVILPVSNQALRYLQGYVSHSVSLTRS</sequence>
<protein>
    <submittedName>
        <fullName evidence="1">Uncharacterized protein</fullName>
    </submittedName>
</protein>
<reference evidence="1 2" key="1">
    <citation type="journal article" date="2012" name="J. Bacteriol.">
        <title>Draft Genome Sequence of the Purple Photosynthetic Bacterium Phaeospirillum molischianum DSM120, a Particularly Versatile Bacterium.</title>
        <authorList>
            <person name="Duquesne K."/>
            <person name="Prima V."/>
            <person name="Ji B."/>
            <person name="Rouy Z."/>
            <person name="Medigue C."/>
            <person name="Talla E."/>
            <person name="Sturgis J.N."/>
        </authorList>
    </citation>
    <scope>NUCLEOTIDE SEQUENCE [LARGE SCALE GENOMIC DNA]</scope>
    <source>
        <strain evidence="2">DSM120</strain>
    </source>
</reference>
<dbReference type="Proteomes" id="UP000004169">
    <property type="component" value="Unassembled WGS sequence"/>
</dbReference>
<evidence type="ECO:0000313" key="1">
    <source>
        <dbReference type="EMBL" id="CCG43288.1"/>
    </source>
</evidence>
<organism evidence="1 2">
    <name type="scientific">Magnetospirillum molischianum DSM 120</name>
    <dbReference type="NCBI Taxonomy" id="1150626"/>
    <lineage>
        <taxon>Bacteria</taxon>
        <taxon>Pseudomonadati</taxon>
        <taxon>Pseudomonadota</taxon>
        <taxon>Alphaproteobacteria</taxon>
        <taxon>Rhodospirillales</taxon>
        <taxon>Rhodospirillaceae</taxon>
        <taxon>Magnetospirillum</taxon>
    </lineage>
</organism>
<proteinExistence type="predicted"/>
<comment type="caution">
    <text evidence="1">The sequence shown here is derived from an EMBL/GenBank/DDBJ whole genome shotgun (WGS) entry which is preliminary data.</text>
</comment>